<organism evidence="3 4">
    <name type="scientific">Magallana gigas</name>
    <name type="common">Pacific oyster</name>
    <name type="synonym">Crassostrea gigas</name>
    <dbReference type="NCBI Taxonomy" id="29159"/>
    <lineage>
        <taxon>Eukaryota</taxon>
        <taxon>Metazoa</taxon>
        <taxon>Spiralia</taxon>
        <taxon>Lophotrochozoa</taxon>
        <taxon>Mollusca</taxon>
        <taxon>Bivalvia</taxon>
        <taxon>Autobranchia</taxon>
        <taxon>Pteriomorphia</taxon>
        <taxon>Ostreida</taxon>
        <taxon>Ostreoidea</taxon>
        <taxon>Ostreidae</taxon>
        <taxon>Magallana</taxon>
    </lineage>
</organism>
<sequence length="183" mass="20741">AVAIRWARAMNIYHHCIVTVLFLAVVGDIGSVLNTLWSSGFELASSSSGFLLPVAESVQSGVLHKIQQNKGKKNNTILKHKLQGKNGTNRIRWGKKNKGDKKHWTVDDKKKVFKPKWWKKEHKWWNKEHVKGHGKAGARGNRRFGQKGGNGRWGGGSRNRTNSTSSRGRGWRQGWSKHWKLDG</sequence>
<keyword evidence="2" id="KW-0472">Membrane</keyword>
<evidence type="ECO:0000313" key="3">
    <source>
        <dbReference type="EnsemblMetazoa" id="G2663.1:cds"/>
    </source>
</evidence>
<evidence type="ECO:0000313" key="4">
    <source>
        <dbReference type="Proteomes" id="UP000005408"/>
    </source>
</evidence>
<keyword evidence="4" id="KW-1185">Reference proteome</keyword>
<protein>
    <submittedName>
        <fullName evidence="3">Uncharacterized protein</fullName>
    </submittedName>
</protein>
<feature type="compositionally biased region" description="Gly residues" evidence="1">
    <location>
        <begin position="146"/>
        <end position="157"/>
    </location>
</feature>
<name>A0A8W8L6M5_MAGGI</name>
<feature type="compositionally biased region" description="Low complexity" evidence="1">
    <location>
        <begin position="158"/>
        <end position="168"/>
    </location>
</feature>
<keyword evidence="2" id="KW-1133">Transmembrane helix</keyword>
<feature type="compositionally biased region" description="Basic residues" evidence="1">
    <location>
        <begin position="132"/>
        <end position="145"/>
    </location>
</feature>
<feature type="transmembrane region" description="Helical" evidence="2">
    <location>
        <begin position="12"/>
        <end position="37"/>
    </location>
</feature>
<feature type="region of interest" description="Disordered" evidence="1">
    <location>
        <begin position="130"/>
        <end position="183"/>
    </location>
</feature>
<dbReference type="Proteomes" id="UP000005408">
    <property type="component" value="Unassembled WGS sequence"/>
</dbReference>
<dbReference type="AlphaFoldDB" id="A0A8W8L6M5"/>
<accession>A0A8W8L6M5</accession>
<evidence type="ECO:0000256" key="2">
    <source>
        <dbReference type="SAM" id="Phobius"/>
    </source>
</evidence>
<dbReference type="EnsemblMetazoa" id="G2663.1">
    <property type="protein sequence ID" value="G2663.1:cds"/>
    <property type="gene ID" value="G2663"/>
</dbReference>
<evidence type="ECO:0000256" key="1">
    <source>
        <dbReference type="SAM" id="MobiDB-lite"/>
    </source>
</evidence>
<keyword evidence="2" id="KW-0812">Transmembrane</keyword>
<proteinExistence type="predicted"/>
<reference evidence="3" key="1">
    <citation type="submission" date="2022-08" db="UniProtKB">
        <authorList>
            <consortium name="EnsemblMetazoa"/>
        </authorList>
    </citation>
    <scope>IDENTIFICATION</scope>
    <source>
        <strain evidence="3">05x7-T-G4-1.051#20</strain>
    </source>
</reference>